<evidence type="ECO:0000256" key="1">
    <source>
        <dbReference type="SAM" id="MobiDB-lite"/>
    </source>
</evidence>
<keyword evidence="3" id="KW-1185">Reference proteome</keyword>
<dbReference type="AlphaFoldDB" id="A0A3B7MU65"/>
<reference evidence="2 3" key="1">
    <citation type="submission" date="2018-09" db="EMBL/GenBank/DDBJ databases">
        <title>Genome sequencing of strain 6GH32-13.</title>
        <authorList>
            <person name="Weon H.-Y."/>
            <person name="Heo J."/>
            <person name="Kwon S.-W."/>
        </authorList>
    </citation>
    <scope>NUCLEOTIDE SEQUENCE [LARGE SCALE GENOMIC DNA]</scope>
    <source>
        <strain evidence="2 3">5GH32-13</strain>
    </source>
</reference>
<dbReference type="Proteomes" id="UP000263900">
    <property type="component" value="Chromosome"/>
</dbReference>
<organism evidence="2 3">
    <name type="scientific">Paraflavitalea soli</name>
    <dbReference type="NCBI Taxonomy" id="2315862"/>
    <lineage>
        <taxon>Bacteria</taxon>
        <taxon>Pseudomonadati</taxon>
        <taxon>Bacteroidota</taxon>
        <taxon>Chitinophagia</taxon>
        <taxon>Chitinophagales</taxon>
        <taxon>Chitinophagaceae</taxon>
        <taxon>Paraflavitalea</taxon>
    </lineage>
</organism>
<dbReference type="KEGG" id="pseg:D3H65_22610"/>
<feature type="region of interest" description="Disordered" evidence="1">
    <location>
        <begin position="1"/>
        <end position="24"/>
    </location>
</feature>
<protein>
    <submittedName>
        <fullName evidence="2">Uncharacterized protein</fullName>
    </submittedName>
</protein>
<gene>
    <name evidence="2" type="ORF">D3H65_22610</name>
</gene>
<evidence type="ECO:0000313" key="2">
    <source>
        <dbReference type="EMBL" id="AXY76620.1"/>
    </source>
</evidence>
<sequence length="219" mass="25047">MIAVSCKDDPKKEPQAPEGPQEDSVTEILDTLLSAETVQSFSTTGFSDYAKKKVTGFDWNKFRMTSSWQDDSMLVSPFQPEKDFYKYYGPFLKYSPDSSQFIDLDSYNIDIKKDDKGRFIGNEIGPDYEVSLVDVKAGTKTRLVFMGPGGSIEDALWLDNQTLVLMGVLENEKGARMPTLWRFHLPTKTFYLYEIPDTTLADPLMGYWRTERLKKVIIQ</sequence>
<proteinExistence type="predicted"/>
<accession>A0A3B7MU65</accession>
<name>A0A3B7MU65_9BACT</name>
<feature type="compositionally biased region" description="Basic and acidic residues" evidence="1">
    <location>
        <begin position="1"/>
        <end position="15"/>
    </location>
</feature>
<dbReference type="EMBL" id="CP032157">
    <property type="protein sequence ID" value="AXY76620.1"/>
    <property type="molecule type" value="Genomic_DNA"/>
</dbReference>
<evidence type="ECO:0000313" key="3">
    <source>
        <dbReference type="Proteomes" id="UP000263900"/>
    </source>
</evidence>
<dbReference type="OrthoDB" id="1450187at2"/>